<feature type="transmembrane region" description="Helical" evidence="6">
    <location>
        <begin position="109"/>
        <end position="126"/>
    </location>
</feature>
<feature type="transmembrane region" description="Helical" evidence="6">
    <location>
        <begin position="85"/>
        <end position="102"/>
    </location>
</feature>
<keyword evidence="3 6" id="KW-0812">Transmembrane</keyword>
<feature type="transmembrane region" description="Helical" evidence="6">
    <location>
        <begin position="41"/>
        <end position="65"/>
    </location>
</feature>
<feature type="transmembrane region" description="Helical" evidence="6">
    <location>
        <begin position="303"/>
        <end position="326"/>
    </location>
</feature>
<comment type="subcellular location">
    <subcellularLocation>
        <location evidence="1">Cell membrane</location>
        <topology evidence="1">Multi-pass membrane protein</topology>
    </subcellularLocation>
</comment>
<dbReference type="RefSeq" id="WP_066225793.1">
    <property type="nucleotide sequence ID" value="NZ_JARTFQ010000006.1"/>
</dbReference>
<evidence type="ECO:0000256" key="6">
    <source>
        <dbReference type="SAM" id="Phobius"/>
    </source>
</evidence>
<name>A0ABU6P2T1_9BACI</name>
<evidence type="ECO:0000256" key="4">
    <source>
        <dbReference type="ARBA" id="ARBA00022989"/>
    </source>
</evidence>
<dbReference type="PANTHER" id="PTHR34820">
    <property type="entry name" value="INNER MEMBRANE PROTEIN YEBZ"/>
    <property type="match status" value="1"/>
</dbReference>
<keyword evidence="2" id="KW-1003">Cell membrane</keyword>
<sequence>MNQIIPISEFFTYVLFSFLVGHIILEFIPEHKKPKIIIPKYQLLLAILGIIIFTFFPVLHVILFFSRYDDFFISLVTTITQFETGNAWLFGSFIAVFLWMTIYIEGSKYLKAFFLLLMIIAIGYASHGASLSPLLGLFSHSVHFLFITSWVGILLHIAWNSRGEINFKPFLQWFTPFAVISIIITFLTGFLLMGLVIKPTDYTNSWALPYGQMILLKHLSIIPVIFFAFINGILARKTIKNPISWLQAETIILLLVFFFTGVMGTLAPPHLVNATVLQNGASAWFESLISQTVNPPFTVQIDLSLQGVIFGVLALLFLLLIIGSFIRKASAWLALLFGFSFIIAMYFCLMLNITV</sequence>
<dbReference type="Pfam" id="PF05425">
    <property type="entry name" value="CopD"/>
    <property type="match status" value="1"/>
</dbReference>
<evidence type="ECO:0000313" key="8">
    <source>
        <dbReference type="EMBL" id="MED4403658.1"/>
    </source>
</evidence>
<gene>
    <name evidence="8" type="ORF">P9271_20315</name>
</gene>
<feature type="transmembrane region" description="Helical" evidence="6">
    <location>
        <begin position="12"/>
        <end position="29"/>
    </location>
</feature>
<feature type="transmembrane region" description="Helical" evidence="6">
    <location>
        <begin position="215"/>
        <end position="234"/>
    </location>
</feature>
<organism evidence="8 9">
    <name type="scientific">Metabacillus fastidiosus</name>
    <dbReference type="NCBI Taxonomy" id="1458"/>
    <lineage>
        <taxon>Bacteria</taxon>
        <taxon>Bacillati</taxon>
        <taxon>Bacillota</taxon>
        <taxon>Bacilli</taxon>
        <taxon>Bacillales</taxon>
        <taxon>Bacillaceae</taxon>
        <taxon>Metabacillus</taxon>
    </lineage>
</organism>
<evidence type="ECO:0000256" key="2">
    <source>
        <dbReference type="ARBA" id="ARBA00022475"/>
    </source>
</evidence>
<dbReference type="GeneID" id="301139826"/>
<evidence type="ECO:0000256" key="1">
    <source>
        <dbReference type="ARBA" id="ARBA00004651"/>
    </source>
</evidence>
<dbReference type="InterPro" id="IPR008457">
    <property type="entry name" value="Cu-R_CopD_dom"/>
</dbReference>
<keyword evidence="4 6" id="KW-1133">Transmembrane helix</keyword>
<feature type="transmembrane region" description="Helical" evidence="6">
    <location>
        <begin position="171"/>
        <end position="195"/>
    </location>
</feature>
<keyword evidence="9" id="KW-1185">Reference proteome</keyword>
<protein>
    <recommendedName>
        <fullName evidence="7">Copper resistance protein D domain-containing protein</fullName>
    </recommendedName>
</protein>
<dbReference type="Proteomes" id="UP001342826">
    <property type="component" value="Unassembled WGS sequence"/>
</dbReference>
<evidence type="ECO:0000313" key="9">
    <source>
        <dbReference type="Proteomes" id="UP001342826"/>
    </source>
</evidence>
<dbReference type="PANTHER" id="PTHR34820:SF4">
    <property type="entry name" value="INNER MEMBRANE PROTEIN YEBZ"/>
    <property type="match status" value="1"/>
</dbReference>
<comment type="caution">
    <text evidence="8">The sequence shown here is derived from an EMBL/GenBank/DDBJ whole genome shotgun (WGS) entry which is preliminary data.</text>
</comment>
<dbReference type="EMBL" id="JARTFS010000018">
    <property type="protein sequence ID" value="MED4403658.1"/>
    <property type="molecule type" value="Genomic_DNA"/>
</dbReference>
<proteinExistence type="predicted"/>
<accession>A0ABU6P2T1</accession>
<feature type="transmembrane region" description="Helical" evidence="6">
    <location>
        <begin position="246"/>
        <end position="267"/>
    </location>
</feature>
<reference evidence="8 9" key="1">
    <citation type="submission" date="2023-03" db="EMBL/GenBank/DDBJ databases">
        <title>Bacillus Genome Sequencing.</title>
        <authorList>
            <person name="Dunlap C."/>
        </authorList>
    </citation>
    <scope>NUCLEOTIDE SEQUENCE [LARGE SCALE GENOMIC DNA]</scope>
    <source>
        <strain evidence="8 9">NRS-1717</strain>
    </source>
</reference>
<feature type="transmembrane region" description="Helical" evidence="6">
    <location>
        <begin position="138"/>
        <end position="159"/>
    </location>
</feature>
<feature type="transmembrane region" description="Helical" evidence="6">
    <location>
        <begin position="333"/>
        <end position="353"/>
    </location>
</feature>
<evidence type="ECO:0000256" key="3">
    <source>
        <dbReference type="ARBA" id="ARBA00022692"/>
    </source>
</evidence>
<evidence type="ECO:0000259" key="7">
    <source>
        <dbReference type="Pfam" id="PF05425"/>
    </source>
</evidence>
<feature type="domain" description="Copper resistance protein D" evidence="7">
    <location>
        <begin position="170"/>
        <end position="262"/>
    </location>
</feature>
<evidence type="ECO:0000256" key="5">
    <source>
        <dbReference type="ARBA" id="ARBA00023136"/>
    </source>
</evidence>
<keyword evidence="5 6" id="KW-0472">Membrane</keyword>
<dbReference type="InterPro" id="IPR032694">
    <property type="entry name" value="CopC/D"/>
</dbReference>